<comment type="caution">
    <text evidence="1">The sequence shown here is derived from an EMBL/GenBank/DDBJ whole genome shotgun (WGS) entry which is preliminary data.</text>
</comment>
<sequence length="186" mass="21033">MLTLGFIDFSQLEIEGRPPLVDVLLRLQARSQFSLVKLELCNMNETVDTDSILEFFKVVPSLESFELTNCVLDVYQLSKALLVGDSKESLLPKLASIDLSEYDEGDSIIDHGPDEDDCIADMVESRLVALSTRNAPLAFEVVFAIFNRNLRNDVLDRLDGLEKRWQSGRLRVVPGSWDLIDMHMDI</sequence>
<evidence type="ECO:0000313" key="2">
    <source>
        <dbReference type="Proteomes" id="UP001498398"/>
    </source>
</evidence>
<gene>
    <name evidence="1" type="ORF">VKT23_016858</name>
</gene>
<dbReference type="Proteomes" id="UP001498398">
    <property type="component" value="Unassembled WGS sequence"/>
</dbReference>
<keyword evidence="2" id="KW-1185">Reference proteome</keyword>
<reference evidence="1 2" key="1">
    <citation type="submission" date="2024-01" db="EMBL/GenBank/DDBJ databases">
        <title>A draft genome for the cacao thread blight pathogen Marasmiellus scandens.</title>
        <authorList>
            <person name="Baruah I.K."/>
            <person name="Leung J."/>
            <person name="Bukari Y."/>
            <person name="Amoako-Attah I."/>
            <person name="Meinhardt L.W."/>
            <person name="Bailey B.A."/>
            <person name="Cohen S.P."/>
        </authorList>
    </citation>
    <scope>NUCLEOTIDE SEQUENCE [LARGE SCALE GENOMIC DNA]</scope>
    <source>
        <strain evidence="1 2">GH-19</strain>
    </source>
</reference>
<dbReference type="EMBL" id="JBANRG010000066">
    <property type="protein sequence ID" value="KAK7440782.1"/>
    <property type="molecule type" value="Genomic_DNA"/>
</dbReference>
<organism evidence="1 2">
    <name type="scientific">Marasmiellus scandens</name>
    <dbReference type="NCBI Taxonomy" id="2682957"/>
    <lineage>
        <taxon>Eukaryota</taxon>
        <taxon>Fungi</taxon>
        <taxon>Dikarya</taxon>
        <taxon>Basidiomycota</taxon>
        <taxon>Agaricomycotina</taxon>
        <taxon>Agaricomycetes</taxon>
        <taxon>Agaricomycetidae</taxon>
        <taxon>Agaricales</taxon>
        <taxon>Marasmiineae</taxon>
        <taxon>Omphalotaceae</taxon>
        <taxon>Marasmiellus</taxon>
    </lineage>
</organism>
<name>A0ABR1ITI8_9AGAR</name>
<accession>A0ABR1ITI8</accession>
<proteinExistence type="predicted"/>
<evidence type="ECO:0000313" key="1">
    <source>
        <dbReference type="EMBL" id="KAK7440782.1"/>
    </source>
</evidence>
<protein>
    <submittedName>
        <fullName evidence="1">Uncharacterized protein</fullName>
    </submittedName>
</protein>